<dbReference type="SMART" id="SM00487">
    <property type="entry name" value="DEXDc"/>
    <property type="match status" value="1"/>
</dbReference>
<dbReference type="GO" id="GO:0051536">
    <property type="term" value="F:iron-sulfur cluster binding"/>
    <property type="evidence" value="ECO:0007669"/>
    <property type="project" value="UniProtKB-KW"/>
</dbReference>
<keyword evidence="4" id="KW-0934">Plastid</keyword>
<keyword evidence="17" id="KW-1185">Reference proteome</keyword>
<evidence type="ECO:0000259" key="15">
    <source>
        <dbReference type="PROSITE" id="PS51193"/>
    </source>
</evidence>
<dbReference type="FunFam" id="3.40.50.300:FF:001250">
    <property type="entry name" value="Putative ATP-dependent RNA helicase DDX11"/>
    <property type="match status" value="1"/>
</dbReference>
<dbReference type="Pfam" id="PF13307">
    <property type="entry name" value="Helicase_C_2"/>
    <property type="match status" value="1"/>
</dbReference>
<keyword evidence="10" id="KW-0408">Iron</keyword>
<dbReference type="GO" id="GO:0005634">
    <property type="term" value="C:nucleus"/>
    <property type="evidence" value="ECO:0007669"/>
    <property type="project" value="UniProtKB-SubCell"/>
</dbReference>
<evidence type="ECO:0000256" key="6">
    <source>
        <dbReference type="ARBA" id="ARBA00022741"/>
    </source>
</evidence>
<protein>
    <recommendedName>
        <fullName evidence="15">Helicase ATP-binding domain-containing protein</fullName>
    </recommendedName>
</protein>
<evidence type="ECO:0000313" key="16">
    <source>
        <dbReference type="EMBL" id="KAI5073385.1"/>
    </source>
</evidence>
<dbReference type="SUPFAM" id="SSF52540">
    <property type="entry name" value="P-loop containing nucleoside triphosphate hydrolases"/>
    <property type="match status" value="1"/>
</dbReference>
<keyword evidence="9" id="KW-0067">ATP-binding</keyword>
<evidence type="ECO:0000256" key="10">
    <source>
        <dbReference type="ARBA" id="ARBA00023004"/>
    </source>
</evidence>
<evidence type="ECO:0000313" key="17">
    <source>
        <dbReference type="Proteomes" id="UP000886520"/>
    </source>
</evidence>
<dbReference type="GO" id="GO:0046872">
    <property type="term" value="F:metal ion binding"/>
    <property type="evidence" value="ECO:0007669"/>
    <property type="project" value="UniProtKB-KW"/>
</dbReference>
<dbReference type="InterPro" id="IPR006554">
    <property type="entry name" value="Helicase-like_DEXD_c2"/>
</dbReference>
<sequence length="891" mass="99536">MASAAREHEFPAFPFEPYPVQLQLMRAVYSALEKGGVAIVESPTGTGKTLSLICSVLQWLQDQQQSAEDQCRRQGVSSVGLSNDEPDWMRDFAPVTDRKIPIKHEAKGSTARLFKDGKKFLFAQDLKVQKKQRLVSSMSANNEDDFLLEDYESDDGSNADGKKQKDLANESTDDGSDEEAESEKPLKVFFCSRTHSQLSQFVRELQRTSFSTALKTVPIGARKSLCINPEVSKLKHSFRINERCLELQRARDSRLSGEKVLVNEGKQAKKKPGGCPMMSKNSRQKVFRELVWESEVMDIEDMVKLGESIGTCPYYASRRMVPMADLVVLPYQSILHCPTREATGLKLKGCVVVIDEAHNLVDSISSMYSCQISGIQLKQVLSLLTTYLSKFRERLGAGNRRYIQTLLLLIEALSNQIATYVDVAEVSQHDVHCDPMSGTNRGKKTGDVLTINDFLFSLNIDNINMFKLWQYMKESNIVHKVSSYAEQSSSFDNRVQSVNQEPEKAAPTIAGTITSFHALAELILALMNADSDGRVLIVPSSCSFGNDGEQRVGHIKFVMLNAARAFMEVIDQAHAVILAGGTLQPVEELRYRLFPHLQESRIHTFVCGHIVPTENVLALAVARGPTGRTFDFTYQSRSLPETMEELGRLLFNLCCIVPEGVVVFLPSFEYEQQLYSAWQLTGILDKLQKKKALFREPRDAALVELTLQEYREIVSGAVRSSPGRTGAVLLCIVGGKMSEGINFNDGMGRCVVMVGLPYPSPSDPELVERMRFIDQLARFPSNSIQSSKLLTSHSSVYSGRDYYENLCMKAVNQSIGRAIRHIEDYASILLVDARYTASTYSSAPSRQASKLPSWIKNRLVNVTGNFGEVQKLLHQFFKAKTEKDLAQTPPL</sequence>
<dbReference type="GO" id="GO:0006139">
    <property type="term" value="P:nucleobase-containing compound metabolic process"/>
    <property type="evidence" value="ECO:0007669"/>
    <property type="project" value="InterPro"/>
</dbReference>
<dbReference type="Pfam" id="PF06733">
    <property type="entry name" value="DEAD_2"/>
    <property type="match status" value="1"/>
</dbReference>
<organism evidence="16 17">
    <name type="scientific">Adiantum capillus-veneris</name>
    <name type="common">Maidenhair fern</name>
    <dbReference type="NCBI Taxonomy" id="13818"/>
    <lineage>
        <taxon>Eukaryota</taxon>
        <taxon>Viridiplantae</taxon>
        <taxon>Streptophyta</taxon>
        <taxon>Embryophyta</taxon>
        <taxon>Tracheophyta</taxon>
        <taxon>Polypodiopsida</taxon>
        <taxon>Polypodiidae</taxon>
        <taxon>Polypodiales</taxon>
        <taxon>Pteridineae</taxon>
        <taxon>Pteridaceae</taxon>
        <taxon>Vittarioideae</taxon>
        <taxon>Adiantum</taxon>
    </lineage>
</organism>
<dbReference type="PROSITE" id="PS51193">
    <property type="entry name" value="HELICASE_ATP_BIND_2"/>
    <property type="match status" value="1"/>
</dbReference>
<dbReference type="InterPro" id="IPR006555">
    <property type="entry name" value="ATP-dep_Helicase_C"/>
</dbReference>
<gene>
    <name evidence="16" type="ORF">GOP47_0011398</name>
</gene>
<evidence type="ECO:0000256" key="8">
    <source>
        <dbReference type="ARBA" id="ARBA00022806"/>
    </source>
</evidence>
<dbReference type="InterPro" id="IPR027417">
    <property type="entry name" value="P-loop_NTPase"/>
</dbReference>
<reference evidence="16" key="1">
    <citation type="submission" date="2021-01" db="EMBL/GenBank/DDBJ databases">
        <title>Adiantum capillus-veneris genome.</title>
        <authorList>
            <person name="Fang Y."/>
            <person name="Liao Q."/>
        </authorList>
    </citation>
    <scope>NUCLEOTIDE SEQUENCE</scope>
    <source>
        <strain evidence="16">H3</strain>
        <tissue evidence="16">Leaf</tissue>
    </source>
</reference>
<dbReference type="InterPro" id="IPR013020">
    <property type="entry name" value="Rad3/Chl1-like"/>
</dbReference>
<keyword evidence="12" id="KW-0413">Isomerase</keyword>
<dbReference type="OrthoDB" id="267079at2759"/>
<feature type="compositionally biased region" description="Acidic residues" evidence="14">
    <location>
        <begin position="171"/>
        <end position="181"/>
    </location>
</feature>
<name>A0A9D4UT65_ADICA</name>
<dbReference type="NCBIfam" id="TIGR00604">
    <property type="entry name" value="rad3"/>
    <property type="match status" value="1"/>
</dbReference>
<dbReference type="InterPro" id="IPR045028">
    <property type="entry name" value="DinG/Rad3-like"/>
</dbReference>
<evidence type="ECO:0000256" key="1">
    <source>
        <dbReference type="ARBA" id="ARBA00001966"/>
    </source>
</evidence>
<evidence type="ECO:0000256" key="5">
    <source>
        <dbReference type="ARBA" id="ARBA00022723"/>
    </source>
</evidence>
<dbReference type="InterPro" id="IPR014013">
    <property type="entry name" value="Helic_SF1/SF2_ATP-bd_DinG/Rad3"/>
</dbReference>
<dbReference type="GO" id="GO:0003678">
    <property type="term" value="F:DNA helicase activity"/>
    <property type="evidence" value="ECO:0007669"/>
    <property type="project" value="InterPro"/>
</dbReference>
<comment type="subcellular location">
    <subcellularLocation>
        <location evidence="2">Nucleus</location>
    </subcellularLocation>
</comment>
<dbReference type="EMBL" id="JABFUD020000011">
    <property type="protein sequence ID" value="KAI5073385.1"/>
    <property type="molecule type" value="Genomic_DNA"/>
</dbReference>
<comment type="caution">
    <text evidence="16">The sequence shown here is derived from an EMBL/GenBank/DDBJ whole genome shotgun (WGS) entry which is preliminary data.</text>
</comment>
<dbReference type="GO" id="GO:0003677">
    <property type="term" value="F:DNA binding"/>
    <property type="evidence" value="ECO:0007669"/>
    <property type="project" value="InterPro"/>
</dbReference>
<dbReference type="PANTHER" id="PTHR11472:SF41">
    <property type="entry name" value="ATP-DEPENDENT DNA HELICASE DDX11-RELATED"/>
    <property type="match status" value="1"/>
</dbReference>
<feature type="compositionally biased region" description="Acidic residues" evidence="14">
    <location>
        <begin position="146"/>
        <end position="157"/>
    </location>
</feature>
<evidence type="ECO:0000256" key="9">
    <source>
        <dbReference type="ARBA" id="ARBA00022840"/>
    </source>
</evidence>
<dbReference type="AlphaFoldDB" id="A0A9D4UT65"/>
<dbReference type="GO" id="GO:0034085">
    <property type="term" value="P:establishment of sister chromatid cohesion"/>
    <property type="evidence" value="ECO:0007669"/>
    <property type="project" value="TreeGrafter"/>
</dbReference>
<comment type="cofactor">
    <cofactor evidence="1">
        <name>[4Fe-4S] cluster</name>
        <dbReference type="ChEBI" id="CHEBI:49883"/>
    </cofactor>
</comment>
<dbReference type="Gene3D" id="3.40.50.300">
    <property type="entry name" value="P-loop containing nucleotide triphosphate hydrolases"/>
    <property type="match status" value="3"/>
</dbReference>
<evidence type="ECO:0000256" key="12">
    <source>
        <dbReference type="ARBA" id="ARBA00023235"/>
    </source>
</evidence>
<evidence type="ECO:0000256" key="11">
    <source>
        <dbReference type="ARBA" id="ARBA00023014"/>
    </source>
</evidence>
<keyword evidence="5" id="KW-0479">Metal-binding</keyword>
<accession>A0A9D4UT65</accession>
<evidence type="ECO:0000256" key="2">
    <source>
        <dbReference type="ARBA" id="ARBA00004123"/>
    </source>
</evidence>
<dbReference type="GO" id="GO:0016818">
    <property type="term" value="F:hydrolase activity, acting on acid anhydrides, in phosphorus-containing anhydrides"/>
    <property type="evidence" value="ECO:0007669"/>
    <property type="project" value="InterPro"/>
</dbReference>
<dbReference type="InterPro" id="IPR014001">
    <property type="entry name" value="Helicase_ATP-bd"/>
</dbReference>
<dbReference type="InterPro" id="IPR010614">
    <property type="entry name" value="RAD3-like_helicase_DEAD"/>
</dbReference>
<evidence type="ECO:0000256" key="14">
    <source>
        <dbReference type="SAM" id="MobiDB-lite"/>
    </source>
</evidence>
<keyword evidence="7" id="KW-0378">Hydrolase</keyword>
<keyword evidence="4" id="KW-0150">Chloroplast</keyword>
<feature type="region of interest" description="Disordered" evidence="14">
    <location>
        <begin position="146"/>
        <end position="181"/>
    </location>
</feature>
<keyword evidence="6" id="KW-0547">Nucleotide-binding</keyword>
<comment type="similarity">
    <text evidence="3">Belongs to the DEAD box helicase family. DEAH subfamily. DDX11/CHL1 sub-subfamily.</text>
</comment>
<keyword evidence="13" id="KW-0539">Nucleus</keyword>
<dbReference type="PANTHER" id="PTHR11472">
    <property type="entry name" value="DNA REPAIR DEAD HELICASE RAD3/XP-D SUBFAMILY MEMBER"/>
    <property type="match status" value="1"/>
</dbReference>
<evidence type="ECO:0000256" key="3">
    <source>
        <dbReference type="ARBA" id="ARBA00008435"/>
    </source>
</evidence>
<dbReference type="SMART" id="SM00488">
    <property type="entry name" value="DEXDc2"/>
    <property type="match status" value="1"/>
</dbReference>
<dbReference type="CDD" id="cd18788">
    <property type="entry name" value="SF2_C_XPD"/>
    <property type="match status" value="1"/>
</dbReference>
<dbReference type="Proteomes" id="UP000886520">
    <property type="component" value="Chromosome 11"/>
</dbReference>
<evidence type="ECO:0000256" key="13">
    <source>
        <dbReference type="ARBA" id="ARBA00023242"/>
    </source>
</evidence>
<dbReference type="GO" id="GO:0005524">
    <property type="term" value="F:ATP binding"/>
    <property type="evidence" value="ECO:0007669"/>
    <property type="project" value="UniProtKB-KW"/>
</dbReference>
<dbReference type="SMART" id="SM00491">
    <property type="entry name" value="HELICc2"/>
    <property type="match status" value="1"/>
</dbReference>
<keyword evidence="8" id="KW-0347">Helicase</keyword>
<evidence type="ECO:0000256" key="4">
    <source>
        <dbReference type="ARBA" id="ARBA00022528"/>
    </source>
</evidence>
<evidence type="ECO:0000256" key="7">
    <source>
        <dbReference type="ARBA" id="ARBA00022801"/>
    </source>
</evidence>
<feature type="domain" description="Helicase ATP-binding" evidence="15">
    <location>
        <begin position="7"/>
        <end position="407"/>
    </location>
</feature>
<proteinExistence type="inferred from homology"/>
<keyword evidence="11" id="KW-0411">Iron-sulfur</keyword>